<sequence>MSFIDQTVKMSADSAPQFVVPPSLSTYARPETLSGPANPSTECSALEALSSDGSNHTLVGEAQSPSNDSTVCQDTNAEPVVHEVSLPTIPTYKALGLLSITILAGGTIIVLAALSFLVFLWYGEGSGIGGEHATSTWRRIMLRDSLPQVITLTSLAMRVTIAAQTTLCTSMCAALILERRRVRKSQAAQFSIARSVNDGPWKLILTLLQDVPTHISLCPESILIVLLGVAALGTQFTSTILLWDLGDASLAQFPSTTLLNLSAAADTLMEINTPYWSQRPRAFASFGESPPGYFAQPNQHGMSDTGLKRRVLLPFSDVESRTSLRSYEGQAFVQSSRVACMAPIFSNTQFMATDYRNLFYYGIIDGDIQYEETFAQAGIPSSRLCNSKRCLPSSFSCGIYTKIKKAGKGSDDDSFIDSFCFPDLINMTAFSASYWNLNDDPWGPEASTVLVITSELDEGYWNESLGQTIPTPNYTVDGEWANFELKPRSFVNISLCFMGLNVMFSDVNLTSTADKTTDTAEKKANMFGLVINTTDIQMLLGADPSIQSLTERGVFEIERIEDDPGHIFIARTLQSFSLGQNNTSLMESCLINIAQSQTPNATISVCDPCDGYPTQSANPLYANIFSYILRRSNRAAVALQSVYTILGQTVYYDLLEKYDQPYETHVTSSKTVKTPRKSLGLIVVIILVVLSLVAVGTMTALFSRHSRCTLLGESWHTLSQVVSFETEVILKEKDILPDGIIRRDVKGEDYYVKLARSSISGRVEVVRFDAKT</sequence>
<keyword evidence="3" id="KW-1185">Reference proteome</keyword>
<dbReference type="EMBL" id="SKBN01000304">
    <property type="protein sequence ID" value="TGJ79240.1"/>
    <property type="molecule type" value="Genomic_DNA"/>
</dbReference>
<feature type="transmembrane region" description="Helical" evidence="1">
    <location>
        <begin position="222"/>
        <end position="243"/>
    </location>
</feature>
<dbReference type="OrthoDB" id="5428040at2759"/>
<evidence type="ECO:0000256" key="1">
    <source>
        <dbReference type="SAM" id="Phobius"/>
    </source>
</evidence>
<keyword evidence="1" id="KW-0812">Transmembrane</keyword>
<proteinExistence type="predicted"/>
<keyword evidence="1" id="KW-1133">Transmembrane helix</keyword>
<name>A0A4Z0YK74_9PEZI</name>
<organism evidence="2 3">
    <name type="scientific">Xylaria hypoxylon</name>
    <dbReference type="NCBI Taxonomy" id="37992"/>
    <lineage>
        <taxon>Eukaryota</taxon>
        <taxon>Fungi</taxon>
        <taxon>Dikarya</taxon>
        <taxon>Ascomycota</taxon>
        <taxon>Pezizomycotina</taxon>
        <taxon>Sordariomycetes</taxon>
        <taxon>Xylariomycetidae</taxon>
        <taxon>Xylariales</taxon>
        <taxon>Xylariaceae</taxon>
        <taxon>Xylaria</taxon>
    </lineage>
</organism>
<feature type="transmembrane region" description="Helical" evidence="1">
    <location>
        <begin position="679"/>
        <end position="702"/>
    </location>
</feature>
<feature type="transmembrane region" description="Helical" evidence="1">
    <location>
        <begin position="155"/>
        <end position="177"/>
    </location>
</feature>
<protein>
    <submittedName>
        <fullName evidence="2">Uncharacterized protein</fullName>
    </submittedName>
</protein>
<comment type="caution">
    <text evidence="2">The sequence shown here is derived from an EMBL/GenBank/DDBJ whole genome shotgun (WGS) entry which is preliminary data.</text>
</comment>
<evidence type="ECO:0000313" key="2">
    <source>
        <dbReference type="EMBL" id="TGJ79240.1"/>
    </source>
</evidence>
<accession>A0A4Z0YK74</accession>
<gene>
    <name evidence="2" type="ORF">E0Z10_g9526</name>
</gene>
<feature type="transmembrane region" description="Helical" evidence="1">
    <location>
        <begin position="95"/>
        <end position="122"/>
    </location>
</feature>
<keyword evidence="1" id="KW-0472">Membrane</keyword>
<dbReference type="AlphaFoldDB" id="A0A4Z0YK74"/>
<dbReference type="Proteomes" id="UP000297716">
    <property type="component" value="Unassembled WGS sequence"/>
</dbReference>
<reference evidence="2 3" key="1">
    <citation type="submission" date="2019-03" db="EMBL/GenBank/DDBJ databases">
        <title>Draft genome sequence of Xylaria hypoxylon DSM 108379, a ubiquitous saprotrophic-parasitic fungi on hardwood.</title>
        <authorList>
            <person name="Buettner E."/>
            <person name="Leonhardt S."/>
            <person name="Gebauer A.M."/>
            <person name="Liers C."/>
            <person name="Hofrichter M."/>
            <person name="Kellner H."/>
        </authorList>
    </citation>
    <scope>NUCLEOTIDE SEQUENCE [LARGE SCALE GENOMIC DNA]</scope>
    <source>
        <strain evidence="2 3">DSM 108379</strain>
    </source>
</reference>
<evidence type="ECO:0000313" key="3">
    <source>
        <dbReference type="Proteomes" id="UP000297716"/>
    </source>
</evidence>